<dbReference type="SUPFAM" id="SSF51735">
    <property type="entry name" value="NAD(P)-binding Rossmann-fold domains"/>
    <property type="match status" value="1"/>
</dbReference>
<dbReference type="NCBIfam" id="TIGR01751">
    <property type="entry name" value="crot-CoA-red"/>
    <property type="match status" value="1"/>
</dbReference>
<dbReference type="SUPFAM" id="SSF50129">
    <property type="entry name" value="GroES-like"/>
    <property type="match status" value="1"/>
</dbReference>
<dbReference type="PANTHER" id="PTHR44154:SF1">
    <property type="entry name" value="QUINONE OXIDOREDUCTASE"/>
    <property type="match status" value="1"/>
</dbReference>
<dbReference type="EMBL" id="FNIC01000008">
    <property type="protein sequence ID" value="SDO40605.1"/>
    <property type="molecule type" value="Genomic_DNA"/>
</dbReference>
<name>A0A1H0JA07_9ACTN</name>
<dbReference type="Gene3D" id="3.90.180.10">
    <property type="entry name" value="Medium-chain alcohol dehydrogenases, catalytic domain"/>
    <property type="match status" value="2"/>
</dbReference>
<evidence type="ECO:0000313" key="3">
    <source>
        <dbReference type="EMBL" id="SDO40605.1"/>
    </source>
</evidence>
<dbReference type="RefSeq" id="WP_091026532.1">
    <property type="nucleotide sequence ID" value="NZ_BKAE01000012.1"/>
</dbReference>
<sequence length="445" mass="49310">MQNILDAIQAADTSSEEFATIELPDSFQAITVHKEDVDMFEGMASQDKDPRKSLHLDDVAIPELAPGEALVAVMASSINYNTVWTSIFEPVSTFEFLERYGRLSEYTKRHDLPYHIVGSDLAGVVLRTGPGVNNWKPGREVVAHCLSVELESPDGHDDTMMDPEQRIWGYQTNFGGLAHLAVVKANQLMPKPDHLTWEEAASPGLVNSTAYRQLVSKNGAAMKQGDTVLIWGASGGLGSYATQFALNGGATPVCVVSSPEKAEIVRSMGAEHIIDRSVEGYKFWKDENNQDPKEWRRFGAKIRELTGGDDPDIVFEHPGRETFGASVFVARKGGTIVTCASTSGYMHQYDNRYLWMNLKKILSSHFANYRESWEANKLIDKALIHPTVSKVYRLEDTGQATLDVHHNLHQGKVGVLCLAPEEGLGVRDTEKRAKHIDGINRFRGI</sequence>
<dbReference type="AlphaFoldDB" id="A0A1H0JA07"/>
<reference evidence="3 4" key="1">
    <citation type="submission" date="2016-10" db="EMBL/GenBank/DDBJ databases">
        <authorList>
            <person name="de Groot N.N."/>
        </authorList>
    </citation>
    <scope>NUCLEOTIDE SEQUENCE [LARGE SCALE GENOMIC DNA]</scope>
    <source>
        <strain evidence="3 4">CGMCC 1.11147</strain>
    </source>
</reference>
<keyword evidence="4" id="KW-1185">Reference proteome</keyword>
<dbReference type="GO" id="GO:0043880">
    <property type="term" value="F:crotonyl-CoA reductase activity"/>
    <property type="evidence" value="ECO:0007669"/>
    <property type="project" value="InterPro"/>
</dbReference>
<dbReference type="SMART" id="SM00829">
    <property type="entry name" value="PKS_ER"/>
    <property type="match status" value="1"/>
</dbReference>
<accession>A0A1H0JA07</accession>
<gene>
    <name evidence="3" type="ORF">SAMN05192576_3964</name>
</gene>
<evidence type="ECO:0000259" key="2">
    <source>
        <dbReference type="SMART" id="SM00829"/>
    </source>
</evidence>
<dbReference type="Pfam" id="PF08240">
    <property type="entry name" value="ADH_N"/>
    <property type="match status" value="1"/>
</dbReference>
<feature type="domain" description="Enoyl reductase (ER)" evidence="2">
    <location>
        <begin position="49"/>
        <end position="415"/>
    </location>
</feature>
<dbReference type="InterPro" id="IPR020843">
    <property type="entry name" value="ER"/>
</dbReference>
<dbReference type="InterPro" id="IPR013149">
    <property type="entry name" value="ADH-like_C"/>
</dbReference>
<dbReference type="InterPro" id="IPR013154">
    <property type="entry name" value="ADH-like_N"/>
</dbReference>
<dbReference type="Pfam" id="PF00107">
    <property type="entry name" value="ADH_zinc_N"/>
    <property type="match status" value="1"/>
</dbReference>
<dbReference type="STRING" id="1005944.SAMN05192576_3964"/>
<protein>
    <submittedName>
        <fullName evidence="3">Crotonyl-CoA carboxylase/reductase</fullName>
    </submittedName>
</protein>
<dbReference type="Proteomes" id="UP000199004">
    <property type="component" value="Unassembled WGS sequence"/>
</dbReference>
<evidence type="ECO:0000313" key="4">
    <source>
        <dbReference type="Proteomes" id="UP000199004"/>
    </source>
</evidence>
<proteinExistence type="predicted"/>
<dbReference type="OrthoDB" id="9790818at2"/>
<dbReference type="InterPro" id="IPR010085">
    <property type="entry name" value="Crot_CoA_red"/>
</dbReference>
<dbReference type="InterPro" id="IPR011032">
    <property type="entry name" value="GroES-like_sf"/>
</dbReference>
<dbReference type="InterPro" id="IPR051603">
    <property type="entry name" value="Zinc-ADH_QOR/CCCR"/>
</dbReference>
<dbReference type="PANTHER" id="PTHR44154">
    <property type="entry name" value="QUINONE OXIDOREDUCTASE"/>
    <property type="match status" value="1"/>
</dbReference>
<keyword evidence="1" id="KW-0521">NADP</keyword>
<evidence type="ECO:0000256" key="1">
    <source>
        <dbReference type="ARBA" id="ARBA00022857"/>
    </source>
</evidence>
<dbReference type="InterPro" id="IPR036291">
    <property type="entry name" value="NAD(P)-bd_dom_sf"/>
</dbReference>
<organism evidence="3 4">
    <name type="scientific">Nocardioides szechwanensis</name>
    <dbReference type="NCBI Taxonomy" id="1005944"/>
    <lineage>
        <taxon>Bacteria</taxon>
        <taxon>Bacillati</taxon>
        <taxon>Actinomycetota</taxon>
        <taxon>Actinomycetes</taxon>
        <taxon>Propionibacteriales</taxon>
        <taxon>Nocardioidaceae</taxon>
        <taxon>Nocardioides</taxon>
    </lineage>
</organism>